<gene>
    <name evidence="3" type="ordered locus">CKR_1080</name>
</gene>
<dbReference type="KEGG" id="ckr:CKR_1080"/>
<evidence type="ECO:0000256" key="2">
    <source>
        <dbReference type="SAM" id="Phobius"/>
    </source>
</evidence>
<keyword evidence="1" id="KW-0175">Coiled coil</keyword>
<dbReference type="Proteomes" id="UP000007969">
    <property type="component" value="Chromosome"/>
</dbReference>
<dbReference type="EMBL" id="AP009049">
    <property type="protein sequence ID" value="BAH06131.1"/>
    <property type="molecule type" value="Genomic_DNA"/>
</dbReference>
<evidence type="ECO:0008006" key="5">
    <source>
        <dbReference type="Google" id="ProtNLM"/>
    </source>
</evidence>
<feature type="transmembrane region" description="Helical" evidence="2">
    <location>
        <begin position="55"/>
        <end position="74"/>
    </location>
</feature>
<organism evidence="3 4">
    <name type="scientific">Clostridium kluyveri (strain NBRC 12016)</name>
    <dbReference type="NCBI Taxonomy" id="583346"/>
    <lineage>
        <taxon>Bacteria</taxon>
        <taxon>Bacillati</taxon>
        <taxon>Bacillota</taxon>
        <taxon>Clostridia</taxon>
        <taxon>Eubacteriales</taxon>
        <taxon>Clostridiaceae</taxon>
        <taxon>Clostridium</taxon>
    </lineage>
</organism>
<protein>
    <recommendedName>
        <fullName evidence="5">Cell division protein FtsL</fullName>
    </recommendedName>
</protein>
<feature type="coiled-coil region" evidence="1">
    <location>
        <begin position="83"/>
        <end position="110"/>
    </location>
</feature>
<reference evidence="4" key="1">
    <citation type="submission" date="2005-09" db="EMBL/GenBank/DDBJ databases">
        <title>Complete genome sequence of Clostridium kluyveri and comparative genomics of Clostridia species.</title>
        <authorList>
            <person name="Inui M."/>
            <person name="Nonaka H."/>
            <person name="Shinoda Y."/>
            <person name="Ikenaga Y."/>
            <person name="Abe M."/>
            <person name="Naito K."/>
            <person name="Vertes A.A."/>
            <person name="Yukawa H."/>
        </authorList>
    </citation>
    <scope>NUCLEOTIDE SEQUENCE [LARGE SCALE GENOMIC DNA]</scope>
    <source>
        <strain evidence="4">NBRC 12016</strain>
    </source>
</reference>
<evidence type="ECO:0000256" key="1">
    <source>
        <dbReference type="SAM" id="Coils"/>
    </source>
</evidence>
<keyword evidence="2" id="KW-0472">Membrane</keyword>
<sequence>MNKVILMNEEDMVNGNTVLQPEYRPYVETEEKKYGDKNTGKDKKNRIKVKKKLKIIRNIGLAFIVGVILVYRYSVIYDMQTELNSVEMNIDNISRENENLKVDLVKYNNLQYIENTAVNKLHMIVSDTGKAVYVNIDKKTVKTQEDVDEIKTQKGILNKLKQLIWR</sequence>
<keyword evidence="2" id="KW-0812">Transmembrane</keyword>
<keyword evidence="2" id="KW-1133">Transmembrane helix</keyword>
<name>B9E0V6_CLOK1</name>
<proteinExistence type="predicted"/>
<evidence type="ECO:0000313" key="3">
    <source>
        <dbReference type="EMBL" id="BAH06131.1"/>
    </source>
</evidence>
<dbReference type="HOGENOM" id="CLU_136076_0_0_9"/>
<accession>B9E0V6</accession>
<dbReference type="AlphaFoldDB" id="B9E0V6"/>
<evidence type="ECO:0000313" key="4">
    <source>
        <dbReference type="Proteomes" id="UP000007969"/>
    </source>
</evidence>